<sequence>MRLIPLLSAVLALLLAACTSVTSTVESYSTIPADIAPKTVHIAPGPGMRGDSLAWRSNAESLAGVLAKRGYTSSPRSEARLLARFAYSTEAPETERYSVQVPIKGIVGYETEEVREGVFKTVPIWGTVGYRTEYRTRTVYPRQISITMRDARSGRSVFEASASSRDTCDQAGRVISLMLEAALKSFPAPESGRVTKTEDKAC</sequence>
<evidence type="ECO:0000259" key="2">
    <source>
        <dbReference type="Pfam" id="PF13590"/>
    </source>
</evidence>
<reference evidence="4" key="1">
    <citation type="submission" date="2017-03" db="EMBL/GenBank/DDBJ databases">
        <authorList>
            <person name="Rodrigo-Torres L."/>
            <person name="Arahal R.D."/>
            <person name="Lucena T."/>
        </authorList>
    </citation>
    <scope>NUCLEOTIDE SEQUENCE [LARGE SCALE GENOMIC DNA]</scope>
    <source>
        <strain evidence="4">CECT 7751</strain>
    </source>
</reference>
<dbReference type="Proteomes" id="UP000193963">
    <property type="component" value="Unassembled WGS sequence"/>
</dbReference>
<proteinExistence type="predicted"/>
<dbReference type="PROSITE" id="PS51257">
    <property type="entry name" value="PROKAR_LIPOPROTEIN"/>
    <property type="match status" value="1"/>
</dbReference>
<feature type="domain" description="DUF4136" evidence="2">
    <location>
        <begin position="52"/>
        <end position="187"/>
    </location>
</feature>
<organism evidence="3 4">
    <name type="scientific">Pseudooceanicola marinus</name>
    <dbReference type="NCBI Taxonomy" id="396013"/>
    <lineage>
        <taxon>Bacteria</taxon>
        <taxon>Pseudomonadati</taxon>
        <taxon>Pseudomonadota</taxon>
        <taxon>Alphaproteobacteria</taxon>
        <taxon>Rhodobacterales</taxon>
        <taxon>Paracoccaceae</taxon>
        <taxon>Pseudooceanicola</taxon>
    </lineage>
</organism>
<accession>A0A1X6Z5P4</accession>
<dbReference type="EMBL" id="FWFN01000003">
    <property type="protein sequence ID" value="SLN41303.1"/>
    <property type="molecule type" value="Genomic_DNA"/>
</dbReference>
<feature type="chain" id="PRO_5012778550" description="DUF4136 domain-containing protein" evidence="1">
    <location>
        <begin position="24"/>
        <end position="202"/>
    </location>
</feature>
<dbReference type="OrthoDB" id="7874278at2"/>
<feature type="signal peptide" evidence="1">
    <location>
        <begin position="1"/>
        <end position="23"/>
    </location>
</feature>
<dbReference type="RefSeq" id="WP_085887742.1">
    <property type="nucleotide sequence ID" value="NZ_FWFN01000003.1"/>
</dbReference>
<dbReference type="InterPro" id="IPR025411">
    <property type="entry name" value="DUF4136"/>
</dbReference>
<keyword evidence="1" id="KW-0732">Signal</keyword>
<name>A0A1X6Z5P4_9RHOB</name>
<evidence type="ECO:0000313" key="4">
    <source>
        <dbReference type="Proteomes" id="UP000193963"/>
    </source>
</evidence>
<evidence type="ECO:0000256" key="1">
    <source>
        <dbReference type="SAM" id="SignalP"/>
    </source>
</evidence>
<dbReference type="AlphaFoldDB" id="A0A1X6Z5P4"/>
<protein>
    <recommendedName>
        <fullName evidence="2">DUF4136 domain-containing protein</fullName>
    </recommendedName>
</protein>
<gene>
    <name evidence="3" type="ORF">PSM7751_01891</name>
</gene>
<dbReference type="Pfam" id="PF13590">
    <property type="entry name" value="DUF4136"/>
    <property type="match status" value="1"/>
</dbReference>
<evidence type="ECO:0000313" key="3">
    <source>
        <dbReference type="EMBL" id="SLN41303.1"/>
    </source>
</evidence>
<keyword evidence="4" id="KW-1185">Reference proteome</keyword>